<sequence length="258" mass="28573">MIRQVPGISSIPSTLPLSKMGYRIDSWEGETLCGTRVRAGRNSDQTATIGGTVMIDGEYYALTVLHPFLKPSSNQHHQHRKRWASFRSRAMYALDSEEPHAVAYLPRYKGTRKLNPGFWSVRQNWGLFRLCDQTPRSNCVTVGGWQVLSPSKVTRSSPRGQLWCLLGNGARPPVRTDVSGRLSRPSIAATDFPVAYQLSMVSFAEDVGAWVVDGGDNGSLFAMLVAQDDQDFTTYAISAADIFDELQKRFPNTSIAIA</sequence>
<accession>A0ACD1H896</accession>
<evidence type="ECO:0000313" key="2">
    <source>
        <dbReference type="Proteomes" id="UP000249661"/>
    </source>
</evidence>
<reference evidence="1" key="1">
    <citation type="submission" date="2018-02" db="EMBL/GenBank/DDBJ databases">
        <title>The genomes of Aspergillus section Nigri reveals drivers in fungal speciation.</title>
        <authorList>
            <consortium name="DOE Joint Genome Institute"/>
            <person name="Vesth T.C."/>
            <person name="Nybo J."/>
            <person name="Theobald S."/>
            <person name="Brandl J."/>
            <person name="Frisvad J.C."/>
            <person name="Nielsen K.F."/>
            <person name="Lyhne E.K."/>
            <person name="Kogle M.E."/>
            <person name="Kuo A."/>
            <person name="Riley R."/>
            <person name="Clum A."/>
            <person name="Nolan M."/>
            <person name="Lipzen A."/>
            <person name="Salamov A."/>
            <person name="Henrissat B."/>
            <person name="Wiebenga A."/>
            <person name="De vries R.P."/>
            <person name="Grigoriev I.V."/>
            <person name="Mortensen U.H."/>
            <person name="Andersen M.R."/>
            <person name="Baker S.E."/>
        </authorList>
    </citation>
    <scope>NUCLEOTIDE SEQUENCE</scope>
    <source>
        <strain evidence="1">CBS 121060</strain>
    </source>
</reference>
<gene>
    <name evidence="1" type="ORF">BO66DRAFT_452147</name>
</gene>
<dbReference type="EMBL" id="KZ824958">
    <property type="protein sequence ID" value="RAH69720.1"/>
    <property type="molecule type" value="Genomic_DNA"/>
</dbReference>
<protein>
    <submittedName>
        <fullName evidence="1">Uncharacterized protein</fullName>
    </submittedName>
</protein>
<organism evidence="1 2">
    <name type="scientific">Aspergillus aculeatinus CBS 121060</name>
    <dbReference type="NCBI Taxonomy" id="1448322"/>
    <lineage>
        <taxon>Eukaryota</taxon>
        <taxon>Fungi</taxon>
        <taxon>Dikarya</taxon>
        <taxon>Ascomycota</taxon>
        <taxon>Pezizomycotina</taxon>
        <taxon>Eurotiomycetes</taxon>
        <taxon>Eurotiomycetidae</taxon>
        <taxon>Eurotiales</taxon>
        <taxon>Aspergillaceae</taxon>
        <taxon>Aspergillus</taxon>
        <taxon>Aspergillus subgen. Circumdati</taxon>
    </lineage>
</organism>
<proteinExistence type="predicted"/>
<name>A0ACD1H896_9EURO</name>
<keyword evidence="2" id="KW-1185">Reference proteome</keyword>
<dbReference type="Proteomes" id="UP000249661">
    <property type="component" value="Unassembled WGS sequence"/>
</dbReference>
<evidence type="ECO:0000313" key="1">
    <source>
        <dbReference type="EMBL" id="RAH69720.1"/>
    </source>
</evidence>